<dbReference type="OMA" id="CPCICCE"/>
<dbReference type="OrthoDB" id="3354040at2759"/>
<dbReference type="GeneID" id="23563090"/>
<dbReference type="InParanoid" id="A0A0D1E5V2"/>
<reference evidence="2 3" key="1">
    <citation type="journal article" date="2006" name="Nature">
        <title>Insights from the genome of the biotrophic fungal plant pathogen Ustilago maydis.</title>
        <authorList>
            <person name="Kamper J."/>
            <person name="Kahmann R."/>
            <person name="Bolker M."/>
            <person name="Ma L.J."/>
            <person name="Brefort T."/>
            <person name="Saville B.J."/>
            <person name="Banuett F."/>
            <person name="Kronstad J.W."/>
            <person name="Gold S.E."/>
            <person name="Muller O."/>
            <person name="Perlin M.H."/>
            <person name="Wosten H.A."/>
            <person name="de Vries R."/>
            <person name="Ruiz-Herrera J."/>
            <person name="Reynaga-Pena C.G."/>
            <person name="Snetselaar K."/>
            <person name="McCann M."/>
            <person name="Perez-Martin J."/>
            <person name="Feldbrugge M."/>
            <person name="Basse C.W."/>
            <person name="Steinberg G."/>
            <person name="Ibeas J.I."/>
            <person name="Holloman W."/>
            <person name="Guzman P."/>
            <person name="Farman M."/>
            <person name="Stajich J.E."/>
            <person name="Sentandreu R."/>
            <person name="Gonzalez-Prieto J.M."/>
            <person name="Kennell J.C."/>
            <person name="Molina L."/>
            <person name="Schirawski J."/>
            <person name="Mendoza-Mendoza A."/>
            <person name="Greilinger D."/>
            <person name="Munch K."/>
            <person name="Rossel N."/>
            <person name="Scherer M."/>
            <person name="Vranes M."/>
            <person name="Ladendorf O."/>
            <person name="Vincon V."/>
            <person name="Fuchs U."/>
            <person name="Sandrock B."/>
            <person name="Meng S."/>
            <person name="Ho E.C."/>
            <person name="Cahill M.J."/>
            <person name="Boyce K.J."/>
            <person name="Klose J."/>
            <person name="Klosterman S.J."/>
            <person name="Deelstra H.J."/>
            <person name="Ortiz-Castellanos L."/>
            <person name="Li W."/>
            <person name="Sanchez-Alonso P."/>
            <person name="Schreier P.H."/>
            <person name="Hauser-Hahn I."/>
            <person name="Vaupel M."/>
            <person name="Koopmann E."/>
            <person name="Friedrich G."/>
            <person name="Voss H."/>
            <person name="Schluter T."/>
            <person name="Margolis J."/>
            <person name="Platt D."/>
            <person name="Swimmer C."/>
            <person name="Gnirke A."/>
            <person name="Chen F."/>
            <person name="Vysotskaia V."/>
            <person name="Mannhaupt G."/>
            <person name="Guldener U."/>
            <person name="Munsterkotter M."/>
            <person name="Haase D."/>
            <person name="Oesterheld M."/>
            <person name="Mewes H.W."/>
            <person name="Mauceli E.W."/>
            <person name="DeCaprio D."/>
            <person name="Wade C.M."/>
            <person name="Butler J."/>
            <person name="Young S."/>
            <person name="Jaffe D.B."/>
            <person name="Calvo S."/>
            <person name="Nusbaum C."/>
            <person name="Galagan J."/>
            <person name="Birren B.W."/>
        </authorList>
    </citation>
    <scope>NUCLEOTIDE SEQUENCE [LARGE SCALE GENOMIC DNA]</scope>
    <source>
        <strain evidence="3">DSM 14603 / FGSC 9021 / UM521</strain>
    </source>
</reference>
<dbReference type="eggNOG" id="ENOG502R38Y">
    <property type="taxonomic scope" value="Eukaryota"/>
</dbReference>
<feature type="region of interest" description="Disordered" evidence="1">
    <location>
        <begin position="431"/>
        <end position="452"/>
    </location>
</feature>
<feature type="compositionally biased region" description="Basic residues" evidence="1">
    <location>
        <begin position="539"/>
        <end position="548"/>
    </location>
</feature>
<evidence type="ECO:0000256" key="1">
    <source>
        <dbReference type="SAM" id="MobiDB-lite"/>
    </source>
</evidence>
<evidence type="ECO:0000313" key="3">
    <source>
        <dbReference type="Proteomes" id="UP000000561"/>
    </source>
</evidence>
<accession>A0A0D1E5V2</accession>
<dbReference type="EMBL" id="CM003144">
    <property type="protein sequence ID" value="KIS69785.1"/>
    <property type="molecule type" value="Genomic_DNA"/>
</dbReference>
<keyword evidence="3" id="KW-1185">Reference proteome</keyword>
<dbReference type="VEuPathDB" id="FungiDB:UMAG_02308"/>
<dbReference type="RefSeq" id="XP_011388631.1">
    <property type="nucleotide sequence ID" value="XM_011390329.1"/>
</dbReference>
<feature type="region of interest" description="Disordered" evidence="1">
    <location>
        <begin position="1"/>
        <end position="23"/>
    </location>
</feature>
<protein>
    <submittedName>
        <fullName evidence="2">Uncharacterized protein</fullName>
    </submittedName>
</protein>
<evidence type="ECO:0000313" key="2">
    <source>
        <dbReference type="EMBL" id="KIS69785.1"/>
    </source>
</evidence>
<feature type="region of interest" description="Disordered" evidence="1">
    <location>
        <begin position="44"/>
        <end position="67"/>
    </location>
</feature>
<proteinExistence type="predicted"/>
<feature type="compositionally biased region" description="Low complexity" evidence="1">
    <location>
        <begin position="357"/>
        <end position="367"/>
    </location>
</feature>
<sequence length="589" mass="63559">MQDVRGQDVAPLAPPPRATSRASSYHTVLDHFIHASTTGSAESLSSTVRALSHSPNNTSSPPTSPEPEYEIIKRERHAKALVIEHPTLVNFVPTSEIQTAVSQTADRIIIDTILPPTAALRASDRVNRAYAYQPQHDQDSRTGFDTREILNRHEQQLKQSLDAHLSSNYDPTGTIKVDIFKTLSELTRFPDPVGIKGCEYSKDQCPCICCELGCENRVQPYREMQNAVSFPSSWASPPQLVSAQLAASNSPALQLSTAPNTSTLACQQKPTSTCTSQGESTSAQQMHSFLEMTDASVRRTRHQRCDCSRASNEVGQRSSRAKQVFGLLSFGRHSRSRSQLDTCRDAACQHDGSSRDAGAPGMPTAAPALPAELTEPVLARPAKPGRSRSFSSLVKRRRGKHALASQAEPCAVPVPATTPVLGASLSVNGTLFDIDPASSPRRSSSQLGRTRDQQVLEHVASNALDSAHSASLVTPATPPRRSSKTYALVHHAKPRAPHTGACAHTGSARHSIDSVPATAFGTYVIDEIVQQDGLATNRHTSHSAHVSRRQSALMSSYPPPYEHTQSHQTTRPAQPAAIDQAHSQIGVAL</sequence>
<dbReference type="AlphaFoldDB" id="A0A0D1E5V2"/>
<dbReference type="Proteomes" id="UP000000561">
    <property type="component" value="Chromosome 5"/>
</dbReference>
<name>A0A0D1E5V2_MYCMD</name>
<dbReference type="STRING" id="237631.A0A0D1E5V2"/>
<dbReference type="KEGG" id="uma:UMAG_02308"/>
<feature type="region of interest" description="Disordered" evidence="1">
    <location>
        <begin position="348"/>
        <end position="367"/>
    </location>
</feature>
<feature type="region of interest" description="Disordered" evidence="1">
    <location>
        <begin position="378"/>
        <end position="406"/>
    </location>
</feature>
<organism evidence="2 3">
    <name type="scientific">Mycosarcoma maydis</name>
    <name type="common">Corn smut fungus</name>
    <name type="synonym">Ustilago maydis</name>
    <dbReference type="NCBI Taxonomy" id="5270"/>
    <lineage>
        <taxon>Eukaryota</taxon>
        <taxon>Fungi</taxon>
        <taxon>Dikarya</taxon>
        <taxon>Basidiomycota</taxon>
        <taxon>Ustilaginomycotina</taxon>
        <taxon>Ustilaginomycetes</taxon>
        <taxon>Ustilaginales</taxon>
        <taxon>Ustilaginaceae</taxon>
        <taxon>Mycosarcoma</taxon>
    </lineage>
</organism>
<gene>
    <name evidence="2" type="ORF">UMAG_02308</name>
</gene>
<feature type="region of interest" description="Disordered" evidence="1">
    <location>
        <begin position="536"/>
        <end position="578"/>
    </location>
</feature>